<dbReference type="RefSeq" id="WP_267663419.1">
    <property type="nucleotide sequence ID" value="NZ_JAODIX010000027.1"/>
</dbReference>
<dbReference type="Proteomes" id="UP001596390">
    <property type="component" value="Unassembled WGS sequence"/>
</dbReference>
<name>A0ABD5YJ89_9EURY</name>
<dbReference type="AlphaFoldDB" id="A0ABD5YJ89"/>
<evidence type="ECO:0000256" key="1">
    <source>
        <dbReference type="SAM" id="MobiDB-lite"/>
    </source>
</evidence>
<dbReference type="EMBL" id="JBHSZZ010000027">
    <property type="protein sequence ID" value="MFC7186465.1"/>
    <property type="molecule type" value="Genomic_DNA"/>
</dbReference>
<evidence type="ECO:0000313" key="2">
    <source>
        <dbReference type="EMBL" id="MFC7186465.1"/>
    </source>
</evidence>
<proteinExistence type="predicted"/>
<keyword evidence="3" id="KW-1185">Reference proteome</keyword>
<sequence>MPPFPGTGAAFVPFTSPSRGLSRRRERESFAAFVTDRYAEEMATTAGHVAATVAEREPSAMAIGRAVDGPLLFLDAEVREGRPFEYKRGFALAVMERAVAAFGVPGPNAKVVFTEHAGEDMMGIDRVGGDWEEE</sequence>
<evidence type="ECO:0000313" key="3">
    <source>
        <dbReference type="Proteomes" id="UP001596390"/>
    </source>
</evidence>
<organism evidence="2 3">
    <name type="scientific">Halorubrum yunnanense</name>
    <dbReference type="NCBI Taxonomy" id="1526162"/>
    <lineage>
        <taxon>Archaea</taxon>
        <taxon>Methanobacteriati</taxon>
        <taxon>Methanobacteriota</taxon>
        <taxon>Stenosarchaea group</taxon>
        <taxon>Halobacteria</taxon>
        <taxon>Halobacteriales</taxon>
        <taxon>Haloferacaceae</taxon>
        <taxon>Halorubrum</taxon>
    </lineage>
</organism>
<dbReference type="SUPFAM" id="SSF55331">
    <property type="entry name" value="Tautomerase/MIF"/>
    <property type="match status" value="1"/>
</dbReference>
<reference evidence="2 3" key="1">
    <citation type="journal article" date="2019" name="Int. J. Syst. Evol. Microbiol.">
        <title>The Global Catalogue of Microorganisms (GCM) 10K type strain sequencing project: providing services to taxonomists for standard genome sequencing and annotation.</title>
        <authorList>
            <consortium name="The Broad Institute Genomics Platform"/>
            <consortium name="The Broad Institute Genome Sequencing Center for Infectious Disease"/>
            <person name="Wu L."/>
            <person name="Ma J."/>
        </authorList>
    </citation>
    <scope>NUCLEOTIDE SEQUENCE [LARGE SCALE GENOMIC DNA]</scope>
    <source>
        <strain evidence="2 3">Q85</strain>
    </source>
</reference>
<feature type="region of interest" description="Disordered" evidence="1">
    <location>
        <begin position="1"/>
        <end position="25"/>
    </location>
</feature>
<gene>
    <name evidence="2" type="ORF">ACFQMK_06075</name>
</gene>
<dbReference type="Gene3D" id="3.30.429.10">
    <property type="entry name" value="Macrophage Migration Inhibitory Factor"/>
    <property type="match status" value="1"/>
</dbReference>
<comment type="caution">
    <text evidence="2">The sequence shown here is derived from an EMBL/GenBank/DDBJ whole genome shotgun (WGS) entry which is preliminary data.</text>
</comment>
<accession>A0ABD5YJ89</accession>
<dbReference type="InterPro" id="IPR014347">
    <property type="entry name" value="Tautomerase/MIF_sf"/>
</dbReference>
<protein>
    <submittedName>
        <fullName evidence="2">Tautomerase</fullName>
    </submittedName>
</protein>